<keyword evidence="3" id="KW-0732">Signal</keyword>
<evidence type="ECO:0000256" key="3">
    <source>
        <dbReference type="SAM" id="SignalP"/>
    </source>
</evidence>
<name>A0A1B9J1D3_9TREE</name>
<keyword evidence="1" id="KW-0378">Hydrolase</keyword>
<dbReference type="InterPro" id="IPR008928">
    <property type="entry name" value="6-hairpin_glycosidase_sf"/>
</dbReference>
<evidence type="ECO:0000256" key="1">
    <source>
        <dbReference type="ARBA" id="ARBA00022801"/>
    </source>
</evidence>
<protein>
    <submittedName>
        <fullName evidence="4">Uncharacterized protein</fullName>
    </submittedName>
</protein>
<dbReference type="PANTHER" id="PTHR41814">
    <property type="entry name" value="EXPRESSED PROTEIN"/>
    <property type="match status" value="1"/>
</dbReference>
<reference evidence="5" key="2">
    <citation type="submission" date="2013-12" db="EMBL/GenBank/DDBJ databases">
        <title>Evolution of pathogenesis and genome organization in the Tremellales.</title>
        <authorList>
            <person name="Cuomo C."/>
            <person name="Litvintseva A."/>
            <person name="Heitman J."/>
            <person name="Chen Y."/>
            <person name="Sun S."/>
            <person name="Springer D."/>
            <person name="Dromer F."/>
            <person name="Young S."/>
            <person name="Zeng Q."/>
            <person name="Chapman S."/>
            <person name="Gujja S."/>
            <person name="Saif S."/>
            <person name="Birren B."/>
        </authorList>
    </citation>
    <scope>NUCLEOTIDE SEQUENCE [LARGE SCALE GENOMIC DNA]</scope>
    <source>
        <strain evidence="5">CBS 10435</strain>
    </source>
</reference>
<keyword evidence="5" id="KW-1185">Reference proteome</keyword>
<accession>A0A1B9J1D3</accession>
<feature type="compositionally biased region" description="Low complexity" evidence="2">
    <location>
        <begin position="97"/>
        <end position="114"/>
    </location>
</feature>
<dbReference type="PANTHER" id="PTHR41814:SF1">
    <property type="entry name" value="CELLULASE"/>
    <property type="match status" value="1"/>
</dbReference>
<dbReference type="InterPro" id="IPR012341">
    <property type="entry name" value="6hp_glycosidase-like_sf"/>
</dbReference>
<feature type="signal peptide" evidence="3">
    <location>
        <begin position="1"/>
        <end position="20"/>
    </location>
</feature>
<dbReference type="Proteomes" id="UP000092583">
    <property type="component" value="Unassembled WGS sequence"/>
</dbReference>
<dbReference type="AlphaFoldDB" id="A0A1B9J1D3"/>
<dbReference type="OrthoDB" id="4138492at2759"/>
<dbReference type="InterPro" id="IPR010905">
    <property type="entry name" value="Glyco_hydro_88"/>
</dbReference>
<evidence type="ECO:0000313" key="4">
    <source>
        <dbReference type="EMBL" id="OCF61596.1"/>
    </source>
</evidence>
<gene>
    <name evidence="4" type="ORF">L486_01249</name>
</gene>
<reference evidence="4 5" key="1">
    <citation type="submission" date="2013-07" db="EMBL/GenBank/DDBJ databases">
        <title>The Genome Sequence of Kwoniella mangroviensis CBS10435.</title>
        <authorList>
            <consortium name="The Broad Institute Genome Sequencing Platform"/>
            <person name="Cuomo C."/>
            <person name="Litvintseva A."/>
            <person name="Chen Y."/>
            <person name="Heitman J."/>
            <person name="Sun S."/>
            <person name="Springer D."/>
            <person name="Dromer F."/>
            <person name="Young S.K."/>
            <person name="Zeng Q."/>
            <person name="Gargeya S."/>
            <person name="Fitzgerald M."/>
            <person name="Abouelleil A."/>
            <person name="Alvarado L."/>
            <person name="Berlin A.M."/>
            <person name="Chapman S.B."/>
            <person name="Dewar J."/>
            <person name="Goldberg J."/>
            <person name="Griggs A."/>
            <person name="Gujja S."/>
            <person name="Hansen M."/>
            <person name="Howarth C."/>
            <person name="Imamovic A."/>
            <person name="Larimer J."/>
            <person name="McCowan C."/>
            <person name="Murphy C."/>
            <person name="Pearson M."/>
            <person name="Priest M."/>
            <person name="Roberts A."/>
            <person name="Saif S."/>
            <person name="Shea T."/>
            <person name="Sykes S."/>
            <person name="Wortman J."/>
            <person name="Nusbaum C."/>
            <person name="Birren B."/>
        </authorList>
    </citation>
    <scope>NUCLEOTIDE SEQUENCE [LARGE SCALE GENOMIC DNA]</scope>
    <source>
        <strain evidence="4 5">CBS 10435</strain>
    </source>
</reference>
<feature type="region of interest" description="Disordered" evidence="2">
    <location>
        <begin position="91"/>
        <end position="115"/>
    </location>
</feature>
<dbReference type="Pfam" id="PF07470">
    <property type="entry name" value="Glyco_hydro_88"/>
    <property type="match status" value="1"/>
</dbReference>
<organism evidence="4 5">
    <name type="scientific">Kwoniella mangroviensis CBS 10435</name>
    <dbReference type="NCBI Taxonomy" id="1331196"/>
    <lineage>
        <taxon>Eukaryota</taxon>
        <taxon>Fungi</taxon>
        <taxon>Dikarya</taxon>
        <taxon>Basidiomycota</taxon>
        <taxon>Agaricomycotina</taxon>
        <taxon>Tremellomycetes</taxon>
        <taxon>Tremellales</taxon>
        <taxon>Cryptococcaceae</taxon>
        <taxon>Kwoniella</taxon>
    </lineage>
</organism>
<dbReference type="SUPFAM" id="SSF48208">
    <property type="entry name" value="Six-hairpin glycosidases"/>
    <property type="match status" value="1"/>
</dbReference>
<feature type="chain" id="PRO_5008629161" evidence="3">
    <location>
        <begin position="21"/>
        <end position="431"/>
    </location>
</feature>
<sequence length="431" mass="46068">MRSKTPLVAFLAASSSLVSATHLTDSLLNKVYNVMNEINSASWENGTKSIAILESKYPDLSVYSSTSPFQPLDGLKSGQISEIIDIAQTTLNNRPKSNSTTSSSNSTLSGSSLLEDGAAGDPPSLGIAVLLANASTNNEEVNGIGYGDAATSQLNHLLYNVPRTSSGAISHREDQAQLWSDNVFMVPPFLAYYAVLHNNQTLLQEAYRQCSLYRDTLKQDSGLWAHILLGTGTHDSGLWATGNAWAATGMLRVWATIKASSYASDMSSQMDDLKNWVTEIFDASQGYITSDGLLHNYINDNSSFKDTSGSALMAATGIRLSTLNITDTYVPNSLKLLAAASSYINSTGYLTQVVNPYDFSKQGTISPEGQSFVVMAYAAYKEWDSLGRKGSTSGNDDPLGSSSSAFRVMSGDVPALLGGLLAALLGVWSMM</sequence>
<dbReference type="GO" id="GO:0016787">
    <property type="term" value="F:hydrolase activity"/>
    <property type="evidence" value="ECO:0007669"/>
    <property type="project" value="UniProtKB-KW"/>
</dbReference>
<evidence type="ECO:0000313" key="5">
    <source>
        <dbReference type="Proteomes" id="UP000092583"/>
    </source>
</evidence>
<dbReference type="Gene3D" id="1.50.10.10">
    <property type="match status" value="1"/>
</dbReference>
<evidence type="ECO:0000256" key="2">
    <source>
        <dbReference type="SAM" id="MobiDB-lite"/>
    </source>
</evidence>
<dbReference type="GO" id="GO:0005975">
    <property type="term" value="P:carbohydrate metabolic process"/>
    <property type="evidence" value="ECO:0007669"/>
    <property type="project" value="InterPro"/>
</dbReference>
<proteinExistence type="predicted"/>
<dbReference type="EMBL" id="KI669459">
    <property type="protein sequence ID" value="OCF61596.1"/>
    <property type="molecule type" value="Genomic_DNA"/>
</dbReference>